<dbReference type="SUPFAM" id="SSF52151">
    <property type="entry name" value="FabD/lysophospholipase-like"/>
    <property type="match status" value="1"/>
</dbReference>
<evidence type="ECO:0000313" key="7">
    <source>
        <dbReference type="Proteomes" id="UP000663452"/>
    </source>
</evidence>
<proteinExistence type="predicted"/>
<keyword evidence="7" id="KW-1185">Reference proteome</keyword>
<dbReference type="InterPro" id="IPR050301">
    <property type="entry name" value="NTE"/>
</dbReference>
<dbReference type="InterPro" id="IPR002641">
    <property type="entry name" value="PNPLA_dom"/>
</dbReference>
<dbReference type="InterPro" id="IPR016035">
    <property type="entry name" value="Acyl_Trfase/lysoPLipase"/>
</dbReference>
<feature type="active site" description="Proton acceptor" evidence="4">
    <location>
        <position position="238"/>
    </location>
</feature>
<evidence type="ECO:0000256" key="4">
    <source>
        <dbReference type="PROSITE-ProRule" id="PRU01161"/>
    </source>
</evidence>
<dbReference type="RefSeq" id="WP_206103866.1">
    <property type="nucleotide sequence ID" value="NZ_CP070969.1"/>
</dbReference>
<evidence type="ECO:0000256" key="3">
    <source>
        <dbReference type="ARBA" id="ARBA00023098"/>
    </source>
</evidence>
<feature type="active site" description="Nucleophile" evidence="4">
    <location>
        <position position="43"/>
    </location>
</feature>
<feature type="short sequence motif" description="DGA/G" evidence="4">
    <location>
        <begin position="238"/>
        <end position="240"/>
    </location>
</feature>
<dbReference type="Pfam" id="PF01734">
    <property type="entry name" value="Patatin"/>
    <property type="match status" value="1"/>
</dbReference>
<feature type="short sequence motif" description="GXSXG" evidence="4">
    <location>
        <begin position="41"/>
        <end position="45"/>
    </location>
</feature>
<dbReference type="PANTHER" id="PTHR14226">
    <property type="entry name" value="NEUROPATHY TARGET ESTERASE/SWISS CHEESE D.MELANOGASTER"/>
    <property type="match status" value="1"/>
</dbReference>
<keyword evidence="2 4" id="KW-0442">Lipid degradation</keyword>
<keyword evidence="1 4" id="KW-0378">Hydrolase</keyword>
<accession>A0ABX7LE35</accession>
<evidence type="ECO:0000313" key="6">
    <source>
        <dbReference type="EMBL" id="QSF46385.1"/>
    </source>
</evidence>
<feature type="short sequence motif" description="GXGXXG" evidence="4">
    <location>
        <begin position="14"/>
        <end position="19"/>
    </location>
</feature>
<evidence type="ECO:0000259" key="5">
    <source>
        <dbReference type="PROSITE" id="PS51635"/>
    </source>
</evidence>
<evidence type="ECO:0000256" key="1">
    <source>
        <dbReference type="ARBA" id="ARBA00022801"/>
    </source>
</evidence>
<feature type="domain" description="PNPLA" evidence="5">
    <location>
        <begin position="10"/>
        <end position="257"/>
    </location>
</feature>
<sequence>MSRVFESFGLVLSGGGARGAYEVGVAKYLADQNYIPAAYAGASIGALNASFLGTASTFQAGVKHLEQIWGSIQSNDVVKLNKGLFVFGFLHALFKRSLQSRPELALVNPLLQLAADSSRFFGRLGQVSRLLSDNPLYSNLQKGLLDDGFLRNLLEEELALYRVEHAAPIWISAYASQGTVDDILAYLLSNLGIKDNPDSEYFKLSEIDEKQRLSVILASAAIPVVYGSHIVEGKRYIDGGVGGERTARGNTPLAPLVASGCRQCIVVNLSDGAMFNRHDFPDTVIIEVRPETSIHPDGMLSSLLDFREDRIKDLISMGYSDAERCIGNALLALNLVQDGRRSTLIRDESIRRLENDGFDEMLKKL</sequence>
<dbReference type="Proteomes" id="UP000663452">
    <property type="component" value="Chromosome"/>
</dbReference>
<dbReference type="EMBL" id="CP070969">
    <property type="protein sequence ID" value="QSF46385.1"/>
    <property type="molecule type" value="Genomic_DNA"/>
</dbReference>
<dbReference type="PROSITE" id="PS51635">
    <property type="entry name" value="PNPLA"/>
    <property type="match status" value="1"/>
</dbReference>
<protein>
    <submittedName>
        <fullName evidence="6">Patatin-like phospholipase family protein</fullName>
    </submittedName>
</protein>
<organism evidence="6 7">
    <name type="scientific">Paenibacillus tianjinensis</name>
    <dbReference type="NCBI Taxonomy" id="2810347"/>
    <lineage>
        <taxon>Bacteria</taxon>
        <taxon>Bacillati</taxon>
        <taxon>Bacillota</taxon>
        <taxon>Bacilli</taxon>
        <taxon>Bacillales</taxon>
        <taxon>Paenibacillaceae</taxon>
        <taxon>Paenibacillus</taxon>
    </lineage>
</organism>
<keyword evidence="3 4" id="KW-0443">Lipid metabolism</keyword>
<reference evidence="6 7" key="1">
    <citation type="submission" date="2021-02" db="EMBL/GenBank/DDBJ databases">
        <title>Paenibacillus tianjinensis sp. nov.</title>
        <authorList>
            <person name="Liu H."/>
        </authorList>
    </citation>
    <scope>NUCLEOTIDE SEQUENCE [LARGE SCALE GENOMIC DNA]</scope>
    <source>
        <strain evidence="6 7">TB2019</strain>
    </source>
</reference>
<evidence type="ECO:0000256" key="2">
    <source>
        <dbReference type="ARBA" id="ARBA00022963"/>
    </source>
</evidence>
<gene>
    <name evidence="6" type="ORF">JRJ22_07300</name>
</gene>
<dbReference type="PANTHER" id="PTHR14226:SF57">
    <property type="entry name" value="BLR7027 PROTEIN"/>
    <property type="match status" value="1"/>
</dbReference>
<dbReference type="Gene3D" id="3.40.1090.10">
    <property type="entry name" value="Cytosolic phospholipase A2 catalytic domain"/>
    <property type="match status" value="2"/>
</dbReference>
<name>A0ABX7LE35_9BACL</name>